<reference evidence="2 3" key="1">
    <citation type="journal article" date="2019" name="Nat. Microbiol.">
        <title>Mediterranean grassland soil C-N compound turnover is dependent on rainfall and depth, and is mediated by genomically divergent microorganisms.</title>
        <authorList>
            <person name="Diamond S."/>
            <person name="Andeer P.F."/>
            <person name="Li Z."/>
            <person name="Crits-Christoph A."/>
            <person name="Burstein D."/>
            <person name="Anantharaman K."/>
            <person name="Lane K.R."/>
            <person name="Thomas B.C."/>
            <person name="Pan C."/>
            <person name="Northen T.R."/>
            <person name="Banfield J.F."/>
        </authorList>
    </citation>
    <scope>NUCLEOTIDE SEQUENCE [LARGE SCALE GENOMIC DNA]</scope>
    <source>
        <strain evidence="2">WS_6</strain>
    </source>
</reference>
<evidence type="ECO:0000259" key="1">
    <source>
        <dbReference type="SMART" id="SM00418"/>
    </source>
</evidence>
<dbReference type="InterPro" id="IPR001845">
    <property type="entry name" value="HTH_ArsR_DNA-bd_dom"/>
</dbReference>
<dbReference type="InterPro" id="IPR011991">
    <property type="entry name" value="ArsR-like_HTH"/>
</dbReference>
<dbReference type="Pfam" id="PF12840">
    <property type="entry name" value="HTH_20"/>
    <property type="match status" value="1"/>
</dbReference>
<accession>A0A538TBJ2</accession>
<sequence>MRDVMLIEKTEQAGALLNPIRMELLRLAGEPRTCTELADSLGESPQKIYYHVKVLERAGAIEKVEERRVRAIPEGLYRATARSYWLSPTLVGKIGGARRARDQMSLGFVLSLAEELQADVGRLAQEEQGEIPSLGFSAQVRLARPVERAAFLHDVQEAIQSIAMKYGTTSPPPHASDAAPDTFHLILACYPRPEERNAAAP</sequence>
<dbReference type="CDD" id="cd00090">
    <property type="entry name" value="HTH_ARSR"/>
    <property type="match status" value="1"/>
</dbReference>
<evidence type="ECO:0000313" key="2">
    <source>
        <dbReference type="EMBL" id="TMQ60998.1"/>
    </source>
</evidence>
<dbReference type="GO" id="GO:0003700">
    <property type="term" value="F:DNA-binding transcription factor activity"/>
    <property type="evidence" value="ECO:0007669"/>
    <property type="project" value="InterPro"/>
</dbReference>
<dbReference type="Gene3D" id="1.10.10.10">
    <property type="entry name" value="Winged helix-like DNA-binding domain superfamily/Winged helix DNA-binding domain"/>
    <property type="match status" value="1"/>
</dbReference>
<dbReference type="Proteomes" id="UP000316852">
    <property type="component" value="Unassembled WGS sequence"/>
</dbReference>
<feature type="domain" description="HTH arsR-type" evidence="1">
    <location>
        <begin position="12"/>
        <end position="99"/>
    </location>
</feature>
<gene>
    <name evidence="2" type="ORF">E6K76_00205</name>
</gene>
<dbReference type="EMBL" id="VBOW01000002">
    <property type="protein sequence ID" value="TMQ60998.1"/>
    <property type="molecule type" value="Genomic_DNA"/>
</dbReference>
<proteinExistence type="predicted"/>
<protein>
    <submittedName>
        <fullName evidence="2">ArsR family transcriptional regulator</fullName>
    </submittedName>
</protein>
<dbReference type="AlphaFoldDB" id="A0A538TBJ2"/>
<organism evidence="2 3">
    <name type="scientific">Eiseniibacteriota bacterium</name>
    <dbReference type="NCBI Taxonomy" id="2212470"/>
    <lineage>
        <taxon>Bacteria</taxon>
        <taxon>Candidatus Eiseniibacteriota</taxon>
    </lineage>
</organism>
<evidence type="ECO:0000313" key="3">
    <source>
        <dbReference type="Proteomes" id="UP000316852"/>
    </source>
</evidence>
<dbReference type="SUPFAM" id="SSF46785">
    <property type="entry name" value="Winged helix' DNA-binding domain"/>
    <property type="match status" value="1"/>
</dbReference>
<dbReference type="InterPro" id="IPR036388">
    <property type="entry name" value="WH-like_DNA-bd_sf"/>
</dbReference>
<comment type="caution">
    <text evidence="2">The sequence shown here is derived from an EMBL/GenBank/DDBJ whole genome shotgun (WGS) entry which is preliminary data.</text>
</comment>
<name>A0A538TBJ2_UNCEI</name>
<dbReference type="InterPro" id="IPR036390">
    <property type="entry name" value="WH_DNA-bd_sf"/>
</dbReference>
<dbReference type="SMART" id="SM00418">
    <property type="entry name" value="HTH_ARSR"/>
    <property type="match status" value="1"/>
</dbReference>